<keyword evidence="7" id="KW-1185">Reference proteome</keyword>
<feature type="short sequence motif" description="DGA/G" evidence="4">
    <location>
        <begin position="163"/>
        <end position="165"/>
    </location>
</feature>
<dbReference type="RefSeq" id="WP_345351369.1">
    <property type="nucleotide sequence ID" value="NZ_BAABFB010000072.1"/>
</dbReference>
<keyword evidence="2 4" id="KW-0442">Lipid degradation</keyword>
<organism evidence="6 7">
    <name type="scientific">Rhodococcus olei</name>
    <dbReference type="NCBI Taxonomy" id="2161675"/>
    <lineage>
        <taxon>Bacteria</taxon>
        <taxon>Bacillati</taxon>
        <taxon>Actinomycetota</taxon>
        <taxon>Actinomycetes</taxon>
        <taxon>Mycobacteriales</taxon>
        <taxon>Nocardiaceae</taxon>
        <taxon>Rhodococcus</taxon>
    </lineage>
</organism>
<feature type="short sequence motif" description="GXSXG" evidence="4">
    <location>
        <begin position="36"/>
        <end position="40"/>
    </location>
</feature>
<evidence type="ECO:0000313" key="7">
    <source>
        <dbReference type="Proteomes" id="UP001501183"/>
    </source>
</evidence>
<protein>
    <submittedName>
        <fullName evidence="6">Patatin-like phospholipase family protein</fullName>
    </submittedName>
</protein>
<proteinExistence type="predicted"/>
<keyword evidence="3 4" id="KW-0443">Lipid metabolism</keyword>
<dbReference type="InterPro" id="IPR016035">
    <property type="entry name" value="Acyl_Trfase/lysoPLipase"/>
</dbReference>
<dbReference type="PROSITE" id="PS51635">
    <property type="entry name" value="PNPLA"/>
    <property type="match status" value="1"/>
</dbReference>
<sequence>MATAFVLSGGASLGAVQVGMLGAIAERGIAPDLLVGTSAGALNAGYLAGHGAQPDAIAGLGALWRSLRTWQLFRPDPRRAVNTLLGRGTAVFGAQGLHELLDRHLTFSRLEDAGIALQVIATDLLTGEEVALDSGPAAAAILASSAIPGMLPPVTCGERTLVDGGLADNAAISRAVQAGAGTIYVLPCGYPCALTSPPRSALGTLTQAMALLVHQRLLHDITLYASEADLIVLPPPCPLSVNPMDFGHADELIRRAHTEAAKFLAVDGGRREDPAAHIRMHTHATAVTVVSR</sequence>
<dbReference type="InterPro" id="IPR002641">
    <property type="entry name" value="PNPLA_dom"/>
</dbReference>
<evidence type="ECO:0000256" key="4">
    <source>
        <dbReference type="PROSITE-ProRule" id="PRU01161"/>
    </source>
</evidence>
<comment type="caution">
    <text evidence="4">Lacks conserved residue(s) required for the propagation of feature annotation.</text>
</comment>
<name>A0ABP8PM57_9NOCA</name>
<evidence type="ECO:0000256" key="1">
    <source>
        <dbReference type="ARBA" id="ARBA00022801"/>
    </source>
</evidence>
<comment type="caution">
    <text evidence="6">The sequence shown here is derived from an EMBL/GenBank/DDBJ whole genome shotgun (WGS) entry which is preliminary data.</text>
</comment>
<dbReference type="SUPFAM" id="SSF52151">
    <property type="entry name" value="FabD/lysophospholipase-like"/>
    <property type="match status" value="1"/>
</dbReference>
<reference evidence="7" key="1">
    <citation type="journal article" date="2019" name="Int. J. Syst. Evol. Microbiol.">
        <title>The Global Catalogue of Microorganisms (GCM) 10K type strain sequencing project: providing services to taxonomists for standard genome sequencing and annotation.</title>
        <authorList>
            <consortium name="The Broad Institute Genomics Platform"/>
            <consortium name="The Broad Institute Genome Sequencing Center for Infectious Disease"/>
            <person name="Wu L."/>
            <person name="Ma J."/>
        </authorList>
    </citation>
    <scope>NUCLEOTIDE SEQUENCE [LARGE SCALE GENOMIC DNA]</scope>
    <source>
        <strain evidence="7">JCM 32206</strain>
    </source>
</reference>
<evidence type="ECO:0000313" key="6">
    <source>
        <dbReference type="EMBL" id="GAA4488178.1"/>
    </source>
</evidence>
<evidence type="ECO:0000259" key="5">
    <source>
        <dbReference type="PROSITE" id="PS51635"/>
    </source>
</evidence>
<evidence type="ECO:0000256" key="3">
    <source>
        <dbReference type="ARBA" id="ARBA00023098"/>
    </source>
</evidence>
<accession>A0ABP8PM57</accession>
<dbReference type="Gene3D" id="3.40.1090.10">
    <property type="entry name" value="Cytosolic phospholipase A2 catalytic domain"/>
    <property type="match status" value="2"/>
</dbReference>
<feature type="active site" description="Nucleophile" evidence="4">
    <location>
        <position position="38"/>
    </location>
</feature>
<dbReference type="Pfam" id="PF01734">
    <property type="entry name" value="Patatin"/>
    <property type="match status" value="1"/>
</dbReference>
<gene>
    <name evidence="6" type="ORF">GCM10023094_47620</name>
</gene>
<keyword evidence="1 4" id="KW-0378">Hydrolase</keyword>
<feature type="domain" description="PNPLA" evidence="5">
    <location>
        <begin position="5"/>
        <end position="176"/>
    </location>
</feature>
<dbReference type="PANTHER" id="PTHR14226:SF57">
    <property type="entry name" value="BLR7027 PROTEIN"/>
    <property type="match status" value="1"/>
</dbReference>
<evidence type="ECO:0000256" key="2">
    <source>
        <dbReference type="ARBA" id="ARBA00022963"/>
    </source>
</evidence>
<dbReference type="Proteomes" id="UP001501183">
    <property type="component" value="Unassembled WGS sequence"/>
</dbReference>
<feature type="active site" description="Proton acceptor" evidence="4">
    <location>
        <position position="163"/>
    </location>
</feature>
<dbReference type="EMBL" id="BAABFB010000072">
    <property type="protein sequence ID" value="GAA4488178.1"/>
    <property type="molecule type" value="Genomic_DNA"/>
</dbReference>
<dbReference type="PANTHER" id="PTHR14226">
    <property type="entry name" value="NEUROPATHY TARGET ESTERASE/SWISS CHEESE D.MELANOGASTER"/>
    <property type="match status" value="1"/>
</dbReference>
<dbReference type="InterPro" id="IPR050301">
    <property type="entry name" value="NTE"/>
</dbReference>